<dbReference type="GO" id="GO:0003723">
    <property type="term" value="F:RNA binding"/>
    <property type="evidence" value="ECO:0007669"/>
    <property type="project" value="TreeGrafter"/>
</dbReference>
<dbReference type="InterPro" id="IPR003593">
    <property type="entry name" value="AAA+_ATPase"/>
</dbReference>
<comment type="caution">
    <text evidence="3">The sequence shown here is derived from an EMBL/GenBank/DDBJ whole genome shotgun (WGS) entry which is preliminary data.</text>
</comment>
<feature type="region of interest" description="Disordered" evidence="1">
    <location>
        <begin position="499"/>
        <end position="518"/>
    </location>
</feature>
<dbReference type="PANTHER" id="PTHR23077:SF132">
    <property type="entry name" value="ATP-DEPENDENT ZN PROTEASE"/>
    <property type="match status" value="1"/>
</dbReference>
<evidence type="ECO:0000313" key="4">
    <source>
        <dbReference type="Proteomes" id="UP000629468"/>
    </source>
</evidence>
<dbReference type="GO" id="GO:1990275">
    <property type="term" value="F:preribosome binding"/>
    <property type="evidence" value="ECO:0007669"/>
    <property type="project" value="TreeGrafter"/>
</dbReference>
<dbReference type="GO" id="GO:0016887">
    <property type="term" value="F:ATP hydrolysis activity"/>
    <property type="evidence" value="ECO:0007669"/>
    <property type="project" value="InterPro"/>
</dbReference>
<evidence type="ECO:0000313" key="3">
    <source>
        <dbReference type="EMBL" id="KAF7775932.1"/>
    </source>
</evidence>
<dbReference type="SUPFAM" id="SSF52540">
    <property type="entry name" value="P-loop containing nucleoside triphosphate hydrolases"/>
    <property type="match status" value="1"/>
</dbReference>
<dbReference type="GO" id="GO:0005634">
    <property type="term" value="C:nucleus"/>
    <property type="evidence" value="ECO:0007669"/>
    <property type="project" value="TreeGrafter"/>
</dbReference>
<dbReference type="SMART" id="SM00382">
    <property type="entry name" value="AAA"/>
    <property type="match status" value="1"/>
</dbReference>
<dbReference type="GO" id="GO:0042254">
    <property type="term" value="P:ribosome biogenesis"/>
    <property type="evidence" value="ECO:0007669"/>
    <property type="project" value="TreeGrafter"/>
</dbReference>
<feature type="region of interest" description="Disordered" evidence="1">
    <location>
        <begin position="562"/>
        <end position="604"/>
    </location>
</feature>
<protein>
    <recommendedName>
        <fullName evidence="2">AAA+ ATPase domain-containing protein</fullName>
    </recommendedName>
</protein>
<dbReference type="InterPro" id="IPR050168">
    <property type="entry name" value="AAA_ATPase_domain"/>
</dbReference>
<dbReference type="Gene3D" id="3.40.50.300">
    <property type="entry name" value="P-loop containing nucleotide triphosphate hydrolases"/>
    <property type="match status" value="1"/>
</dbReference>
<evidence type="ECO:0000259" key="2">
    <source>
        <dbReference type="SMART" id="SM00382"/>
    </source>
</evidence>
<sequence>MDDTFVNVWLDGDEPTNGPNKKDFPKFWLDKASARHSDPSLIGADHLRKQYPKHSVVSTSAFDLNILSFPGLTATPLPVSPLISDVFFAPFARNSNGVPGALIDQVKIGAFTVVWQGNEFLLYIASYPGAYGNTVTQSYILHEGPEDPARLLLLNIGAWSHELHDEVWVFNQGFWNKDRGLWDEIQKADWKDVILREEFKRALQKDVYGFFSAEDVYKKLAVPWKRGLIMHGPPGNGKTISVKAIMKSCNDNGFIPLYVKSFQSWKGEEGAMADVFDQARHLSPSCLILEDLDSLINDRNRSYFLNQLDGLESNHGLLIIGTTNHFDRLDPGLSSRPSRFDRKYLFDDPNKEERALYAKYWQNKLSSNSEIDFPDDLIEVIADLTPGFSFAYLKEAFVSTLVTLAGISGDKPPFEKALKDQIYKLREQLDKEGPQDVCDTVMPTRLGLRHPESFPPNPGHGVHFPPDASQHHVVQGNIHKKIYSSARIAEARQRGAAYTDQASSSVNTNMNSSSPVYRPFTARNPKRYAGYNDHPGNIDDNILMRNPLDRLYISSPDSLEASVSNRVSQRELPTPPGPPGMGWERPTFAEPTLPGAFTRSQGRF</sequence>
<dbReference type="Proteomes" id="UP000629468">
    <property type="component" value="Unassembled WGS sequence"/>
</dbReference>
<organism evidence="3 4">
    <name type="scientific">Agaricus bisporus var. burnettii</name>
    <dbReference type="NCBI Taxonomy" id="192524"/>
    <lineage>
        <taxon>Eukaryota</taxon>
        <taxon>Fungi</taxon>
        <taxon>Dikarya</taxon>
        <taxon>Basidiomycota</taxon>
        <taxon>Agaricomycotina</taxon>
        <taxon>Agaricomycetes</taxon>
        <taxon>Agaricomycetidae</taxon>
        <taxon>Agaricales</taxon>
        <taxon>Agaricineae</taxon>
        <taxon>Agaricaceae</taxon>
        <taxon>Agaricus</taxon>
    </lineage>
</organism>
<dbReference type="AlphaFoldDB" id="A0A8H7F369"/>
<evidence type="ECO:0000256" key="1">
    <source>
        <dbReference type="SAM" id="MobiDB-lite"/>
    </source>
</evidence>
<dbReference type="PANTHER" id="PTHR23077">
    <property type="entry name" value="AAA-FAMILY ATPASE"/>
    <property type="match status" value="1"/>
</dbReference>
<feature type="domain" description="AAA+ ATPase" evidence="2">
    <location>
        <begin position="224"/>
        <end position="350"/>
    </location>
</feature>
<feature type="compositionally biased region" description="Low complexity" evidence="1">
    <location>
        <begin position="503"/>
        <end position="514"/>
    </location>
</feature>
<proteinExistence type="predicted"/>
<reference evidence="3 4" key="1">
    <citation type="journal article" name="Sci. Rep.">
        <title>Telomere-to-telomere assembled and centromere annotated genomes of the two main subspecies of the button mushroom Agaricus bisporus reveal especially polymorphic chromosome ends.</title>
        <authorList>
            <person name="Sonnenberg A.S.M."/>
            <person name="Sedaghat-Telgerd N."/>
            <person name="Lavrijssen B."/>
            <person name="Ohm R.A."/>
            <person name="Hendrickx P.M."/>
            <person name="Scholtmeijer K."/>
            <person name="Baars J.J.P."/>
            <person name="van Peer A."/>
        </authorList>
    </citation>
    <scope>NUCLEOTIDE SEQUENCE [LARGE SCALE GENOMIC DNA]</scope>
    <source>
        <strain evidence="3 4">H119_p4</strain>
    </source>
</reference>
<dbReference type="EMBL" id="JABXXO010000006">
    <property type="protein sequence ID" value="KAF7775932.1"/>
    <property type="molecule type" value="Genomic_DNA"/>
</dbReference>
<name>A0A8H7F369_AGABI</name>
<dbReference type="InterPro" id="IPR027417">
    <property type="entry name" value="P-loop_NTPase"/>
</dbReference>
<dbReference type="Pfam" id="PF00004">
    <property type="entry name" value="AAA"/>
    <property type="match status" value="1"/>
</dbReference>
<accession>A0A8H7F369</accession>
<gene>
    <name evidence="3" type="ORF">Agabi119p4_4325</name>
</gene>
<dbReference type="GO" id="GO:0005524">
    <property type="term" value="F:ATP binding"/>
    <property type="evidence" value="ECO:0007669"/>
    <property type="project" value="InterPro"/>
</dbReference>
<dbReference type="InterPro" id="IPR003959">
    <property type="entry name" value="ATPase_AAA_core"/>
</dbReference>